<sequence length="372" mass="38777" precursor="true">MRARPYTFAILAALAGLLLLATPVEANSRIKDITDVEGVRENQLVGYGLVVGLDGSGDSLRNAAFTRQSLSAMLERFDVNTRDATLNTRNTAAVIITAHLPAFATQGSRADVTVSAIGDADSLQGGTLIATALIGADGQVYAVAQGQVAVGGFQAQGDAASVTRGVPTSGRIANGALIERELRFDLANRSAIRLALRNPDFTTATRTADSINAYLGTDAARAADPATVVLTRPDFYTGDMVALLSEIEQLRVEPDLPARVVIDEATGTIVMGENVRVSTVAIAQGNLTISVTESPIASQPNPFAREGETEVLPRTNVQVTEDAAQLGVLDTGVSLSDLVDGLNALGVSPRDMIAILQSIKAAGALQAEIEVL</sequence>
<comment type="caution">
    <text evidence="9">The sequence shown here is derived from an EMBL/GenBank/DDBJ whole genome shotgun (WGS) entry which is preliminary data.</text>
</comment>
<dbReference type="PANTHER" id="PTHR30381:SF0">
    <property type="entry name" value="FLAGELLAR P-RING PROTEIN"/>
    <property type="match status" value="1"/>
</dbReference>
<name>A0ABU7M0I3_9PROT</name>
<dbReference type="PRINTS" id="PR01010">
    <property type="entry name" value="FLGPRINGFLGI"/>
</dbReference>
<evidence type="ECO:0000256" key="8">
    <source>
        <dbReference type="HAMAP-Rule" id="MF_00416"/>
    </source>
</evidence>
<dbReference type="RefSeq" id="WP_330196606.1">
    <property type="nucleotide sequence ID" value="NZ_JAZDRO010000004.1"/>
</dbReference>
<proteinExistence type="inferred from homology"/>
<reference evidence="9 10" key="1">
    <citation type="submission" date="2024-01" db="EMBL/GenBank/DDBJ databases">
        <title>Hyphobacterium bacterium isolated from marine sediment.</title>
        <authorList>
            <person name="Zhao S."/>
        </authorList>
    </citation>
    <scope>NUCLEOTIDE SEQUENCE [LARGE SCALE GENOMIC DNA]</scope>
    <source>
        <strain evidence="9 10">Y60-23</strain>
    </source>
</reference>
<dbReference type="NCBIfam" id="NF003676">
    <property type="entry name" value="PRK05303.1"/>
    <property type="match status" value="1"/>
</dbReference>
<evidence type="ECO:0000256" key="2">
    <source>
        <dbReference type="ARBA" id="ARBA00004117"/>
    </source>
</evidence>
<dbReference type="EMBL" id="JAZDRO010000004">
    <property type="protein sequence ID" value="MEE2567047.1"/>
    <property type="molecule type" value="Genomic_DNA"/>
</dbReference>
<evidence type="ECO:0000256" key="4">
    <source>
        <dbReference type="ARBA" id="ARBA00022729"/>
    </source>
</evidence>
<dbReference type="HAMAP" id="MF_00416">
    <property type="entry name" value="FlgI"/>
    <property type="match status" value="1"/>
</dbReference>
<comment type="similarity">
    <text evidence="8">Belongs to the FlgI family.</text>
</comment>
<comment type="subunit">
    <text evidence="8">The basal body constitutes a major portion of the flagellar organelle and consists of four rings (L,P,S, and M) mounted on a central rod.</text>
</comment>
<comment type="subcellular location">
    <subcellularLocation>
        <location evidence="2 8">Bacterial flagellum basal body</location>
    </subcellularLocation>
</comment>
<dbReference type="Proteomes" id="UP001310692">
    <property type="component" value="Unassembled WGS sequence"/>
</dbReference>
<accession>A0ABU7M0I3</accession>
<keyword evidence="4 8" id="KW-0732">Signal</keyword>
<feature type="signal peptide" evidence="8">
    <location>
        <begin position="1"/>
        <end position="26"/>
    </location>
</feature>
<evidence type="ECO:0000256" key="3">
    <source>
        <dbReference type="ARBA" id="ARBA00019515"/>
    </source>
</evidence>
<protein>
    <recommendedName>
        <fullName evidence="3 8">Flagellar P-ring protein</fullName>
    </recommendedName>
    <alternativeName>
        <fullName evidence="7 8">Basal body P-ring protein</fullName>
    </alternativeName>
</protein>
<keyword evidence="9" id="KW-0969">Cilium</keyword>
<evidence type="ECO:0000256" key="6">
    <source>
        <dbReference type="ARBA" id="ARBA00023143"/>
    </source>
</evidence>
<keyword evidence="9" id="KW-0282">Flagellum</keyword>
<keyword evidence="10" id="KW-1185">Reference proteome</keyword>
<evidence type="ECO:0000256" key="5">
    <source>
        <dbReference type="ARBA" id="ARBA00022764"/>
    </source>
</evidence>
<dbReference type="PANTHER" id="PTHR30381">
    <property type="entry name" value="FLAGELLAR P-RING PERIPLASMIC PROTEIN FLGI"/>
    <property type="match status" value="1"/>
</dbReference>
<evidence type="ECO:0000256" key="1">
    <source>
        <dbReference type="ARBA" id="ARBA00002591"/>
    </source>
</evidence>
<organism evidence="9 10">
    <name type="scientific">Hyphobacterium marinum</name>
    <dbReference type="NCBI Taxonomy" id="3116574"/>
    <lineage>
        <taxon>Bacteria</taxon>
        <taxon>Pseudomonadati</taxon>
        <taxon>Pseudomonadota</taxon>
        <taxon>Alphaproteobacteria</taxon>
        <taxon>Maricaulales</taxon>
        <taxon>Maricaulaceae</taxon>
        <taxon>Hyphobacterium</taxon>
    </lineage>
</organism>
<evidence type="ECO:0000256" key="7">
    <source>
        <dbReference type="ARBA" id="ARBA00032344"/>
    </source>
</evidence>
<keyword evidence="9" id="KW-0966">Cell projection</keyword>
<dbReference type="Pfam" id="PF02119">
    <property type="entry name" value="FlgI"/>
    <property type="match status" value="1"/>
</dbReference>
<evidence type="ECO:0000313" key="10">
    <source>
        <dbReference type="Proteomes" id="UP001310692"/>
    </source>
</evidence>
<gene>
    <name evidence="8" type="primary">flgI</name>
    <name evidence="9" type="ORF">V0U35_10175</name>
</gene>
<comment type="function">
    <text evidence="1 8">Assembles around the rod to form the L-ring and probably protects the motor/basal body from shearing forces during rotation.</text>
</comment>
<feature type="chain" id="PRO_5044926541" description="Flagellar P-ring protein" evidence="8">
    <location>
        <begin position="27"/>
        <end position="372"/>
    </location>
</feature>
<keyword evidence="6 8" id="KW-0975">Bacterial flagellum</keyword>
<keyword evidence="5" id="KW-0574">Periplasm</keyword>
<evidence type="ECO:0000313" key="9">
    <source>
        <dbReference type="EMBL" id="MEE2567047.1"/>
    </source>
</evidence>
<dbReference type="InterPro" id="IPR001782">
    <property type="entry name" value="Flag_FlgI"/>
</dbReference>